<accession>A0A9P6Q487</accession>
<dbReference type="Proteomes" id="UP000726737">
    <property type="component" value="Unassembled WGS sequence"/>
</dbReference>
<evidence type="ECO:0000259" key="4">
    <source>
        <dbReference type="PROSITE" id="PS51767"/>
    </source>
</evidence>
<evidence type="ECO:0000313" key="5">
    <source>
        <dbReference type="EMBL" id="KAG0258597.1"/>
    </source>
</evidence>
<name>A0A9P6Q487_9FUNG</name>
<dbReference type="Gene3D" id="2.40.70.10">
    <property type="entry name" value="Acid Proteases"/>
    <property type="match status" value="2"/>
</dbReference>
<evidence type="ECO:0000256" key="1">
    <source>
        <dbReference type="ARBA" id="ARBA00007447"/>
    </source>
</evidence>
<evidence type="ECO:0000256" key="3">
    <source>
        <dbReference type="SAM" id="SignalP"/>
    </source>
</evidence>
<reference evidence="5" key="1">
    <citation type="journal article" date="2020" name="Fungal Divers.">
        <title>Resolving the Mortierellaceae phylogeny through synthesis of multi-gene phylogenetics and phylogenomics.</title>
        <authorList>
            <person name="Vandepol N."/>
            <person name="Liber J."/>
            <person name="Desiro A."/>
            <person name="Na H."/>
            <person name="Kennedy M."/>
            <person name="Barry K."/>
            <person name="Grigoriev I.V."/>
            <person name="Miller A.N."/>
            <person name="O'Donnell K."/>
            <person name="Stajich J.E."/>
            <person name="Bonito G."/>
        </authorList>
    </citation>
    <scope>NUCLEOTIDE SEQUENCE</scope>
    <source>
        <strain evidence="5">KOD948</strain>
    </source>
</reference>
<dbReference type="AlphaFoldDB" id="A0A9P6Q487"/>
<protein>
    <submittedName>
        <fullName evidence="5">Type I transmembrane sorting receptor</fullName>
    </submittedName>
</protein>
<comment type="similarity">
    <text evidence="1">Belongs to the peptidase A1 family.</text>
</comment>
<dbReference type="EMBL" id="JAAAJA010000213">
    <property type="protein sequence ID" value="KAG0258597.1"/>
    <property type="molecule type" value="Genomic_DNA"/>
</dbReference>
<dbReference type="CDD" id="cd05471">
    <property type="entry name" value="pepsin_like"/>
    <property type="match status" value="1"/>
</dbReference>
<proteinExistence type="inferred from homology"/>
<keyword evidence="3" id="KW-0732">Signal</keyword>
<dbReference type="Pfam" id="PF00026">
    <property type="entry name" value="Asp"/>
    <property type="match status" value="1"/>
</dbReference>
<gene>
    <name evidence="5" type="primary">PEP1</name>
    <name evidence="5" type="ORF">BG011_003194</name>
</gene>
<dbReference type="GO" id="GO:0006508">
    <property type="term" value="P:proteolysis"/>
    <property type="evidence" value="ECO:0007669"/>
    <property type="project" value="InterPro"/>
</dbReference>
<organism evidence="5 6">
    <name type="scientific">Mortierella polycephala</name>
    <dbReference type="NCBI Taxonomy" id="41804"/>
    <lineage>
        <taxon>Eukaryota</taxon>
        <taxon>Fungi</taxon>
        <taxon>Fungi incertae sedis</taxon>
        <taxon>Mucoromycota</taxon>
        <taxon>Mortierellomycotina</taxon>
        <taxon>Mortierellomycetes</taxon>
        <taxon>Mortierellales</taxon>
        <taxon>Mortierellaceae</taxon>
        <taxon>Mortierella</taxon>
    </lineage>
</organism>
<dbReference type="InterPro" id="IPR034164">
    <property type="entry name" value="Pepsin-like_dom"/>
</dbReference>
<keyword evidence="5" id="KW-0812">Transmembrane</keyword>
<feature type="domain" description="Peptidase A1" evidence="4">
    <location>
        <begin position="77"/>
        <end position="383"/>
    </location>
</feature>
<dbReference type="PANTHER" id="PTHR47966">
    <property type="entry name" value="BETA-SITE APP-CLEAVING ENZYME, ISOFORM A-RELATED"/>
    <property type="match status" value="1"/>
</dbReference>
<dbReference type="InterPro" id="IPR001461">
    <property type="entry name" value="Aspartic_peptidase_A1"/>
</dbReference>
<dbReference type="GO" id="GO:0004190">
    <property type="term" value="F:aspartic-type endopeptidase activity"/>
    <property type="evidence" value="ECO:0007669"/>
    <property type="project" value="InterPro"/>
</dbReference>
<dbReference type="PROSITE" id="PS51767">
    <property type="entry name" value="PEPTIDASE_A1"/>
    <property type="match status" value="1"/>
</dbReference>
<dbReference type="InterPro" id="IPR021109">
    <property type="entry name" value="Peptidase_aspartic_dom_sf"/>
</dbReference>
<dbReference type="PANTHER" id="PTHR47966:SF51">
    <property type="entry name" value="BETA-SITE APP-CLEAVING ENZYME, ISOFORM A-RELATED"/>
    <property type="match status" value="1"/>
</dbReference>
<dbReference type="SUPFAM" id="SSF50630">
    <property type="entry name" value="Acid proteases"/>
    <property type="match status" value="1"/>
</dbReference>
<feature type="active site" evidence="2">
    <location>
        <position position="275"/>
    </location>
</feature>
<dbReference type="OrthoDB" id="15189at2759"/>
<keyword evidence="6" id="KW-1185">Reference proteome</keyword>
<dbReference type="PRINTS" id="PR00792">
    <property type="entry name" value="PEPSIN"/>
</dbReference>
<keyword evidence="5" id="KW-0472">Membrane</keyword>
<sequence length="394" mass="42672">MKIVYSISLILVTLAAVNASPISGRNLEFAHKEPTVVPLKRNVDYKRNFQDLADKTTRRYSRRGVETTPLADFDQEFFVEAYIGTSKQYFRLLPDTGSADTWVPGINCTEGGCASSRNRFSPAESATSEEQNGNFSIAYGDGTNVSCLAYKDTVAIGNAIADGQAIGVATFIASNLGIQEYDGILGLSFLAIAASKTSPFMDTLFANGVVPDEVFSIAMPPTGAGELALGGINPKWYNDPLLDVPLTGQNLWQVQVQDIAWGDETLTSGYDTLIDSGTSMITVSNETAKALHSKIDHARPYEEDSIFWVIPCNTQETFRFQIGDSWYTIPHSVKHAGAVAQGSSECVSSVTGGAPTDCWILGKPFFAGYYSVFDKTNARIQFAPLVEKKADVSP</sequence>
<keyword evidence="5" id="KW-0675">Receptor</keyword>
<feature type="chain" id="PRO_5040141316" evidence="3">
    <location>
        <begin position="20"/>
        <end position="394"/>
    </location>
</feature>
<feature type="signal peptide" evidence="3">
    <location>
        <begin position="1"/>
        <end position="19"/>
    </location>
</feature>
<evidence type="ECO:0000313" key="6">
    <source>
        <dbReference type="Proteomes" id="UP000726737"/>
    </source>
</evidence>
<evidence type="ECO:0000256" key="2">
    <source>
        <dbReference type="PIRSR" id="PIRSR601461-1"/>
    </source>
</evidence>
<dbReference type="InterPro" id="IPR033121">
    <property type="entry name" value="PEPTIDASE_A1"/>
</dbReference>
<feature type="active site" evidence="2">
    <location>
        <position position="95"/>
    </location>
</feature>
<comment type="caution">
    <text evidence="5">The sequence shown here is derived from an EMBL/GenBank/DDBJ whole genome shotgun (WGS) entry which is preliminary data.</text>
</comment>